<reference evidence="1" key="1">
    <citation type="submission" date="2022-04" db="EMBL/GenBank/DDBJ databases">
        <title>Genome of the entomopathogenic fungus Entomophthora muscae.</title>
        <authorList>
            <person name="Elya C."/>
            <person name="Lovett B.R."/>
            <person name="Lee E."/>
            <person name="Macias A.M."/>
            <person name="Hajek A.E."/>
            <person name="De Bivort B.L."/>
            <person name="Kasson M.T."/>
            <person name="De Fine Licht H.H."/>
            <person name="Stajich J.E."/>
        </authorList>
    </citation>
    <scope>NUCLEOTIDE SEQUENCE</scope>
    <source>
        <strain evidence="1">Berkeley</strain>
    </source>
</reference>
<evidence type="ECO:0000313" key="2">
    <source>
        <dbReference type="Proteomes" id="UP001165960"/>
    </source>
</evidence>
<accession>A0ACC2RHR7</accession>
<dbReference type="EMBL" id="QTSX02007211">
    <property type="protein sequence ID" value="KAJ9049642.1"/>
    <property type="molecule type" value="Genomic_DNA"/>
</dbReference>
<dbReference type="Proteomes" id="UP001165960">
    <property type="component" value="Unassembled WGS sequence"/>
</dbReference>
<name>A0ACC2RHR7_9FUNG</name>
<sequence length="141" mass="15615">MLTGYGAPRLNGTLEGVPTKVILDGGVYANIVSIHFLECIGVEEITTCDQKYILADGSIAPCLGMIDDLQLEIEGVAIRISAAIFDHLQYNLLLGHETLRNLKITTQYEYNHWTIKQDGVVNKLLVTYENLNDDPTMGSFL</sequence>
<proteinExistence type="predicted"/>
<protein>
    <submittedName>
        <fullName evidence="1">Uncharacterized protein</fullName>
    </submittedName>
</protein>
<organism evidence="1 2">
    <name type="scientific">Entomophthora muscae</name>
    <dbReference type="NCBI Taxonomy" id="34485"/>
    <lineage>
        <taxon>Eukaryota</taxon>
        <taxon>Fungi</taxon>
        <taxon>Fungi incertae sedis</taxon>
        <taxon>Zoopagomycota</taxon>
        <taxon>Entomophthoromycotina</taxon>
        <taxon>Entomophthoromycetes</taxon>
        <taxon>Entomophthorales</taxon>
        <taxon>Entomophthoraceae</taxon>
        <taxon>Entomophthora</taxon>
    </lineage>
</organism>
<gene>
    <name evidence="1" type="ORF">DSO57_1022261</name>
</gene>
<comment type="caution">
    <text evidence="1">The sequence shown here is derived from an EMBL/GenBank/DDBJ whole genome shotgun (WGS) entry which is preliminary data.</text>
</comment>
<evidence type="ECO:0000313" key="1">
    <source>
        <dbReference type="EMBL" id="KAJ9049642.1"/>
    </source>
</evidence>
<keyword evidence="2" id="KW-1185">Reference proteome</keyword>